<dbReference type="Gene3D" id="3.30.160.60">
    <property type="entry name" value="Classic Zinc Finger"/>
    <property type="match status" value="1"/>
</dbReference>
<evidence type="ECO:0000256" key="9">
    <source>
        <dbReference type="SAM" id="MobiDB-lite"/>
    </source>
</evidence>
<comment type="subcellular location">
    <subcellularLocation>
        <location evidence="1">Nucleus</location>
    </subcellularLocation>
</comment>
<keyword evidence="2" id="KW-0479">Metal-binding</keyword>
<dbReference type="AlphaFoldDB" id="A0A8S0VGG5"/>
<dbReference type="SMART" id="SM00355">
    <property type="entry name" value="ZnF_C2H2"/>
    <property type="match status" value="1"/>
</dbReference>
<feature type="region of interest" description="Disordered" evidence="9">
    <location>
        <begin position="126"/>
        <end position="148"/>
    </location>
</feature>
<dbReference type="OrthoDB" id="1708403at2759"/>
<sequence length="201" mass="23378">MEQYLRYNLLQTKRKKVMNSVSSSWEEEAFTEDSMGPLGGYTWPPRCYSCSFCNREFRSAQGLGGHMNVHRRDRAKLQQSPDQKKEVFHQENRPLNLPDVKHQYEAFEYGKKSIFSAMFYQENSVDHNHLHGSPSSSPRKTTLGENPRKVKQMLKYDDEMISCSKKRHKKTSVPSLKIFQKTSSMEDIDLELRLGDPPAVK</sequence>
<dbReference type="PANTHER" id="PTHR45801">
    <property type="entry name" value="OS07G0101800 PROTEIN"/>
    <property type="match status" value="1"/>
</dbReference>
<evidence type="ECO:0000313" key="11">
    <source>
        <dbReference type="EMBL" id="CAA3030171.1"/>
    </source>
</evidence>
<dbReference type="PROSITE" id="PS00028">
    <property type="entry name" value="ZINC_FINGER_C2H2_1"/>
    <property type="match status" value="1"/>
</dbReference>
<accession>A0A8S0VGG5</accession>
<dbReference type="InterPro" id="IPR036236">
    <property type="entry name" value="Znf_C2H2_sf"/>
</dbReference>
<evidence type="ECO:0000256" key="1">
    <source>
        <dbReference type="ARBA" id="ARBA00004123"/>
    </source>
</evidence>
<evidence type="ECO:0000256" key="4">
    <source>
        <dbReference type="ARBA" id="ARBA00022833"/>
    </source>
</evidence>
<evidence type="ECO:0000256" key="6">
    <source>
        <dbReference type="ARBA" id="ARBA00023163"/>
    </source>
</evidence>
<evidence type="ECO:0000259" key="10">
    <source>
        <dbReference type="PROSITE" id="PS50157"/>
    </source>
</evidence>
<keyword evidence="3 8" id="KW-0863">Zinc-finger</keyword>
<dbReference type="GO" id="GO:0005634">
    <property type="term" value="C:nucleus"/>
    <property type="evidence" value="ECO:0007669"/>
    <property type="project" value="UniProtKB-SubCell"/>
</dbReference>
<evidence type="ECO:0000256" key="8">
    <source>
        <dbReference type="PROSITE-ProRule" id="PRU00042"/>
    </source>
</evidence>
<feature type="domain" description="C2H2-type" evidence="10">
    <location>
        <begin position="48"/>
        <end position="75"/>
    </location>
</feature>
<protein>
    <submittedName>
        <fullName evidence="11">Probable transcriptional regulator RABBIT EARS</fullName>
    </submittedName>
</protein>
<dbReference type="PANTHER" id="PTHR45801:SF94">
    <property type="entry name" value="ZINC FINGER PROTEIN 10"/>
    <property type="match status" value="1"/>
</dbReference>
<proteinExistence type="predicted"/>
<feature type="compositionally biased region" description="Polar residues" evidence="9">
    <location>
        <begin position="133"/>
        <end position="144"/>
    </location>
</feature>
<name>A0A8S0VGG5_OLEEU</name>
<reference evidence="11 12" key="1">
    <citation type="submission" date="2019-12" db="EMBL/GenBank/DDBJ databases">
        <authorList>
            <person name="Alioto T."/>
            <person name="Alioto T."/>
            <person name="Gomez Garrido J."/>
        </authorList>
    </citation>
    <scope>NUCLEOTIDE SEQUENCE [LARGE SCALE GENOMIC DNA]</scope>
</reference>
<dbReference type="EMBL" id="CACTIH010009354">
    <property type="protein sequence ID" value="CAA3030171.1"/>
    <property type="molecule type" value="Genomic_DNA"/>
</dbReference>
<evidence type="ECO:0000313" key="12">
    <source>
        <dbReference type="Proteomes" id="UP000594638"/>
    </source>
</evidence>
<keyword evidence="7" id="KW-0539">Nucleus</keyword>
<dbReference type="InterPro" id="IPR052426">
    <property type="entry name" value="Plant_dev_regulator"/>
</dbReference>
<evidence type="ECO:0000256" key="5">
    <source>
        <dbReference type="ARBA" id="ARBA00023015"/>
    </source>
</evidence>
<dbReference type="GO" id="GO:0008270">
    <property type="term" value="F:zinc ion binding"/>
    <property type="evidence" value="ECO:0007669"/>
    <property type="project" value="UniProtKB-KW"/>
</dbReference>
<comment type="caution">
    <text evidence="11">The sequence shown here is derived from an EMBL/GenBank/DDBJ whole genome shotgun (WGS) entry which is preliminary data.</text>
</comment>
<evidence type="ECO:0000256" key="2">
    <source>
        <dbReference type="ARBA" id="ARBA00022723"/>
    </source>
</evidence>
<keyword evidence="4" id="KW-0862">Zinc</keyword>
<dbReference type="Pfam" id="PF13912">
    <property type="entry name" value="zf-C2H2_6"/>
    <property type="match status" value="1"/>
</dbReference>
<keyword evidence="6" id="KW-0804">Transcription</keyword>
<keyword evidence="12" id="KW-1185">Reference proteome</keyword>
<keyword evidence="5" id="KW-0805">Transcription regulation</keyword>
<dbReference type="Proteomes" id="UP000594638">
    <property type="component" value="Unassembled WGS sequence"/>
</dbReference>
<evidence type="ECO:0000256" key="7">
    <source>
        <dbReference type="ARBA" id="ARBA00023242"/>
    </source>
</evidence>
<dbReference type="Gramene" id="OE9A001894T1">
    <property type="protein sequence ID" value="OE9A001894C1"/>
    <property type="gene ID" value="OE9A001894"/>
</dbReference>
<dbReference type="InterPro" id="IPR013087">
    <property type="entry name" value="Znf_C2H2_type"/>
</dbReference>
<dbReference type="PROSITE" id="PS50157">
    <property type="entry name" value="ZINC_FINGER_C2H2_2"/>
    <property type="match status" value="1"/>
</dbReference>
<evidence type="ECO:0000256" key="3">
    <source>
        <dbReference type="ARBA" id="ARBA00022771"/>
    </source>
</evidence>
<dbReference type="SUPFAM" id="SSF57667">
    <property type="entry name" value="beta-beta-alpha zinc fingers"/>
    <property type="match status" value="1"/>
</dbReference>
<organism evidence="11 12">
    <name type="scientific">Olea europaea subsp. europaea</name>
    <dbReference type="NCBI Taxonomy" id="158383"/>
    <lineage>
        <taxon>Eukaryota</taxon>
        <taxon>Viridiplantae</taxon>
        <taxon>Streptophyta</taxon>
        <taxon>Embryophyta</taxon>
        <taxon>Tracheophyta</taxon>
        <taxon>Spermatophyta</taxon>
        <taxon>Magnoliopsida</taxon>
        <taxon>eudicotyledons</taxon>
        <taxon>Gunneridae</taxon>
        <taxon>Pentapetalae</taxon>
        <taxon>asterids</taxon>
        <taxon>lamiids</taxon>
        <taxon>Lamiales</taxon>
        <taxon>Oleaceae</taxon>
        <taxon>Oleeae</taxon>
        <taxon>Olea</taxon>
    </lineage>
</organism>
<gene>
    <name evidence="11" type="ORF">OLEA9_A001894</name>
</gene>